<dbReference type="PIRSF" id="PIRSF017082">
    <property type="entry name" value="YflP"/>
    <property type="match status" value="1"/>
</dbReference>
<keyword evidence="2" id="KW-0732">Signal</keyword>
<dbReference type="RefSeq" id="WP_081266734.1">
    <property type="nucleotide sequence ID" value="NZ_LVHG01000027.1"/>
</dbReference>
<dbReference type="Proteomes" id="UP000077852">
    <property type="component" value="Unassembled WGS sequence"/>
</dbReference>
<dbReference type="SUPFAM" id="SSF53850">
    <property type="entry name" value="Periplasmic binding protein-like II"/>
    <property type="match status" value="1"/>
</dbReference>
<evidence type="ECO:0000313" key="3">
    <source>
        <dbReference type="EMBL" id="OAK66146.1"/>
    </source>
</evidence>
<dbReference type="PANTHER" id="PTHR42928:SF5">
    <property type="entry name" value="BLR1237 PROTEIN"/>
    <property type="match status" value="1"/>
</dbReference>
<evidence type="ECO:0000256" key="1">
    <source>
        <dbReference type="ARBA" id="ARBA00006987"/>
    </source>
</evidence>
<evidence type="ECO:0000313" key="4">
    <source>
        <dbReference type="Proteomes" id="UP000077852"/>
    </source>
</evidence>
<gene>
    <name evidence="3" type="ORF">A3K87_10355</name>
</gene>
<dbReference type="Gene3D" id="3.40.190.150">
    <property type="entry name" value="Bordetella uptake gene, domain 1"/>
    <property type="match status" value="1"/>
</dbReference>
<evidence type="ECO:0000256" key="2">
    <source>
        <dbReference type="SAM" id="SignalP"/>
    </source>
</evidence>
<feature type="signal peptide" evidence="2">
    <location>
        <begin position="1"/>
        <end position="21"/>
    </location>
</feature>
<dbReference type="PANTHER" id="PTHR42928">
    <property type="entry name" value="TRICARBOXYLATE-BINDING PROTEIN"/>
    <property type="match status" value="1"/>
</dbReference>
<accession>A0AA91ICH9</accession>
<reference evidence="3 4" key="1">
    <citation type="submission" date="2016-03" db="EMBL/GenBank/DDBJ databases">
        <title>Genome sequence of Variovorax paradoxus KB5.</title>
        <authorList>
            <person name="Jeong H."/>
            <person name="Hong C.E."/>
            <person name="Jo S.H."/>
            <person name="Park J.M."/>
        </authorList>
    </citation>
    <scope>NUCLEOTIDE SEQUENCE [LARGE SCALE GENOMIC DNA]</scope>
    <source>
        <strain evidence="3 4">KB5</strain>
    </source>
</reference>
<dbReference type="Gene3D" id="3.40.190.10">
    <property type="entry name" value="Periplasmic binding protein-like II"/>
    <property type="match status" value="1"/>
</dbReference>
<dbReference type="Pfam" id="PF03401">
    <property type="entry name" value="TctC"/>
    <property type="match status" value="1"/>
</dbReference>
<protein>
    <submittedName>
        <fullName evidence="3">ABC transporter substrate-binding protein</fullName>
    </submittedName>
</protein>
<dbReference type="EMBL" id="LVHG01000027">
    <property type="protein sequence ID" value="OAK66146.1"/>
    <property type="molecule type" value="Genomic_DNA"/>
</dbReference>
<comment type="similarity">
    <text evidence="1">Belongs to the UPF0065 (bug) family.</text>
</comment>
<dbReference type="CDD" id="cd07012">
    <property type="entry name" value="PBP2_Bug_TTT"/>
    <property type="match status" value="1"/>
</dbReference>
<feature type="chain" id="PRO_5041715855" evidence="2">
    <location>
        <begin position="22"/>
        <end position="331"/>
    </location>
</feature>
<dbReference type="InterPro" id="IPR005064">
    <property type="entry name" value="BUG"/>
</dbReference>
<comment type="caution">
    <text evidence="3">The sequence shown here is derived from an EMBL/GenBank/DDBJ whole genome shotgun (WGS) entry which is preliminary data.</text>
</comment>
<organism evidence="3 4">
    <name type="scientific">Variovorax paradoxus</name>
    <dbReference type="NCBI Taxonomy" id="34073"/>
    <lineage>
        <taxon>Bacteria</taxon>
        <taxon>Pseudomonadati</taxon>
        <taxon>Pseudomonadota</taxon>
        <taxon>Betaproteobacteria</taxon>
        <taxon>Burkholderiales</taxon>
        <taxon>Comamonadaceae</taxon>
        <taxon>Variovorax</taxon>
    </lineage>
</organism>
<sequence length="331" mass="34224">MNRLPLMARAALALLYGFSLAAVPLTAPAAETAFPSRPITLVIPFPPGGATDVNGRVIAQRLGKELGQPVVIENRAGAGTVIGASYVSKAAPDGYTLLVSSGSTFTVNPAIRANLPYDPVKSFDPIGIAGRIALILLANSDVPVQTVKQFVDYVKASPGKYSYGSFGTGTTSQFAGESILHAAGLKMTHVPYKGSAPAMTDLMGGQIPFSIDTVSAAIPQLKSGKIKAIALTTAKRSVLLPDVPTMAESGYADIDIDAWLMLAAPKGLPADVKAKLEKALAATIADPDTRAKLLGQGLEPAYSNAAAASELINRELPVMRAVAARASITAD</sequence>
<dbReference type="InterPro" id="IPR042100">
    <property type="entry name" value="Bug_dom1"/>
</dbReference>
<name>A0AA91ICH9_VARPD</name>
<dbReference type="AlphaFoldDB" id="A0AA91ICH9"/>
<proteinExistence type="inferred from homology"/>